<proteinExistence type="predicted"/>
<dbReference type="PANTHER" id="PTHR38402">
    <property type="entry name" value="MITOCHONDRIAL OUTER MEMBRANE PROTEIN OM14"/>
    <property type="match status" value="1"/>
</dbReference>
<evidence type="ECO:0000256" key="1">
    <source>
        <dbReference type="SAM" id="MobiDB-lite"/>
    </source>
</evidence>
<keyword evidence="2" id="KW-0472">Membrane</keyword>
<evidence type="ECO:0000313" key="4">
    <source>
        <dbReference type="Proteomes" id="UP001600064"/>
    </source>
</evidence>
<dbReference type="InterPro" id="IPR039454">
    <property type="entry name" value="OM14"/>
</dbReference>
<dbReference type="RefSeq" id="XP_070866653.1">
    <property type="nucleotide sequence ID" value="XM_071011778.1"/>
</dbReference>
<sequence length="243" mass="25454">MATTATSTGSLVDVDLPSVHTVASDFAEQTIKTQTQADRIQREAEAHLKELRETQEREAAQAIDEAKKQREAEEESEEEEEESEESAEAAAQPSAKSKKAKRKEKKKEKKRKQAAAAAKSKAESAAAAGASGARRLDAWLAHRLLDPVVNRSAAASGTAPAAPPAEGGDYAPATGALALTNAVAVVALSGWLGFRAWGLYDRGRLGPREAGIGLGILGVVGAFQGVFVKWAAGRFASAPPARG</sequence>
<evidence type="ECO:0008006" key="5">
    <source>
        <dbReference type="Google" id="ProtNLM"/>
    </source>
</evidence>
<comment type="caution">
    <text evidence="3">The sequence shown here is derived from an EMBL/GenBank/DDBJ whole genome shotgun (WGS) entry which is preliminary data.</text>
</comment>
<feature type="compositionally biased region" description="Basic residues" evidence="1">
    <location>
        <begin position="96"/>
        <end position="113"/>
    </location>
</feature>
<dbReference type="Proteomes" id="UP001600064">
    <property type="component" value="Unassembled WGS sequence"/>
</dbReference>
<dbReference type="EMBL" id="JAZGUE010000004">
    <property type="protein sequence ID" value="KAL2267926.1"/>
    <property type="molecule type" value="Genomic_DNA"/>
</dbReference>
<feature type="compositionally biased region" description="Basic and acidic residues" evidence="1">
    <location>
        <begin position="39"/>
        <end position="71"/>
    </location>
</feature>
<evidence type="ECO:0000256" key="2">
    <source>
        <dbReference type="SAM" id="Phobius"/>
    </source>
</evidence>
<keyword evidence="4" id="KW-1185">Reference proteome</keyword>
<protein>
    <recommendedName>
        <fullName evidence="5">Mitochondrial outer membrane protein OM14 C-terminal domain-containing protein</fullName>
    </recommendedName>
</protein>
<name>A0ABR4DC57_9PEZI</name>
<accession>A0ABR4DC57</accession>
<organism evidence="3 4">
    <name type="scientific">Remersonia thermophila</name>
    <dbReference type="NCBI Taxonomy" id="72144"/>
    <lineage>
        <taxon>Eukaryota</taxon>
        <taxon>Fungi</taxon>
        <taxon>Dikarya</taxon>
        <taxon>Ascomycota</taxon>
        <taxon>Pezizomycotina</taxon>
        <taxon>Sordariomycetes</taxon>
        <taxon>Sordariomycetidae</taxon>
        <taxon>Sordariales</taxon>
        <taxon>Sordariales incertae sedis</taxon>
        <taxon>Remersonia</taxon>
    </lineage>
</organism>
<feature type="region of interest" description="Disordered" evidence="1">
    <location>
        <begin position="34"/>
        <end position="128"/>
    </location>
</feature>
<dbReference type="GeneID" id="98126422"/>
<gene>
    <name evidence="3" type="ORF">VTJ83DRAFT_5203</name>
</gene>
<feature type="compositionally biased region" description="Low complexity" evidence="1">
    <location>
        <begin position="114"/>
        <end position="128"/>
    </location>
</feature>
<keyword evidence="2" id="KW-0812">Transmembrane</keyword>
<reference evidence="3 4" key="1">
    <citation type="journal article" date="2024" name="Commun. Biol.">
        <title>Comparative genomic analysis of thermophilic fungi reveals convergent evolutionary adaptations and gene losses.</title>
        <authorList>
            <person name="Steindorff A.S."/>
            <person name="Aguilar-Pontes M.V."/>
            <person name="Robinson A.J."/>
            <person name="Andreopoulos B."/>
            <person name="LaButti K."/>
            <person name="Kuo A."/>
            <person name="Mondo S."/>
            <person name="Riley R."/>
            <person name="Otillar R."/>
            <person name="Haridas S."/>
            <person name="Lipzen A."/>
            <person name="Grimwood J."/>
            <person name="Schmutz J."/>
            <person name="Clum A."/>
            <person name="Reid I.D."/>
            <person name="Moisan M.C."/>
            <person name="Butler G."/>
            <person name="Nguyen T.T.M."/>
            <person name="Dewar K."/>
            <person name="Conant G."/>
            <person name="Drula E."/>
            <person name="Henrissat B."/>
            <person name="Hansel C."/>
            <person name="Singer S."/>
            <person name="Hutchinson M.I."/>
            <person name="de Vries R.P."/>
            <person name="Natvig D.O."/>
            <person name="Powell A.J."/>
            <person name="Tsang A."/>
            <person name="Grigoriev I.V."/>
        </authorList>
    </citation>
    <scope>NUCLEOTIDE SEQUENCE [LARGE SCALE GENOMIC DNA]</scope>
    <source>
        <strain evidence="3 4">ATCC 22073</strain>
    </source>
</reference>
<feature type="transmembrane region" description="Helical" evidence="2">
    <location>
        <begin position="176"/>
        <end position="198"/>
    </location>
</feature>
<feature type="transmembrane region" description="Helical" evidence="2">
    <location>
        <begin position="210"/>
        <end position="232"/>
    </location>
</feature>
<feature type="compositionally biased region" description="Acidic residues" evidence="1">
    <location>
        <begin position="72"/>
        <end position="87"/>
    </location>
</feature>
<evidence type="ECO:0000313" key="3">
    <source>
        <dbReference type="EMBL" id="KAL2267926.1"/>
    </source>
</evidence>
<dbReference type="PANTHER" id="PTHR38402:SF1">
    <property type="entry name" value="MITOCHONDRIAL OUTER MEMBRANE PROTEIN OM14"/>
    <property type="match status" value="1"/>
</dbReference>
<keyword evidence="2" id="KW-1133">Transmembrane helix</keyword>